<evidence type="ECO:0000256" key="2">
    <source>
        <dbReference type="ARBA" id="ARBA00022917"/>
    </source>
</evidence>
<dbReference type="GO" id="GO:0042256">
    <property type="term" value="P:cytosolic ribosome assembly"/>
    <property type="evidence" value="ECO:0007669"/>
    <property type="project" value="InterPro"/>
</dbReference>
<dbReference type="GO" id="GO:0003743">
    <property type="term" value="F:translation initiation factor activity"/>
    <property type="evidence" value="ECO:0007669"/>
    <property type="project" value="UniProtKB-UniRule"/>
</dbReference>
<dbReference type="Gene3D" id="3.75.10.10">
    <property type="entry name" value="L-arginine/glycine Amidinotransferase, Chain A"/>
    <property type="match status" value="1"/>
</dbReference>
<accession>A0A150J2N4</accession>
<keyword evidence="1 3" id="KW-0396">Initiation factor</keyword>
<evidence type="ECO:0000256" key="1">
    <source>
        <dbReference type="ARBA" id="ARBA00022540"/>
    </source>
</evidence>
<dbReference type="Proteomes" id="UP000075398">
    <property type="component" value="Unassembled WGS sequence"/>
</dbReference>
<dbReference type="AlphaFoldDB" id="A0A150J2N4"/>
<dbReference type="STRING" id="1705564.APG08_01225"/>
<comment type="caution">
    <text evidence="4">The sequence shown here is derived from an EMBL/GenBank/DDBJ whole genome shotgun (WGS) entry which is preliminary data.</text>
</comment>
<dbReference type="NCBIfam" id="TIGR00323">
    <property type="entry name" value="eIF-6"/>
    <property type="match status" value="1"/>
</dbReference>
<sequence>MIRQLKIGGNPFIGIFSFTNNDITIVREDIGEHAETIKEALGTEIILSTVAATDLAGIYIAGNNNGIILPYVIEDEELQLIEDRGINNCILNTKETAVGNLILSNDKGAIISPILTNEKKLIEDTLGVETTIASIGNHKYVGSVARTNNIGCLVHKEAKEDDISLIKDLLKVDVRMSTLNRGVSYIGACIIVNDKGAVVGETTTGIELSYIEDIMGV</sequence>
<dbReference type="InterPro" id="IPR002769">
    <property type="entry name" value="eIF6"/>
</dbReference>
<evidence type="ECO:0000313" key="5">
    <source>
        <dbReference type="Proteomes" id="UP000075398"/>
    </source>
</evidence>
<dbReference type="SUPFAM" id="SSF55909">
    <property type="entry name" value="Pentein"/>
    <property type="match status" value="1"/>
</dbReference>
<gene>
    <name evidence="3 4" type="primary">eif6</name>
    <name evidence="4" type="ORF">AMQ22_01320</name>
</gene>
<protein>
    <recommendedName>
        <fullName evidence="3">Translation initiation factor 6</fullName>
        <shortName evidence="3">aIF-6</shortName>
    </recommendedName>
</protein>
<dbReference type="SMART" id="SM00654">
    <property type="entry name" value="eIF6"/>
    <property type="match status" value="1"/>
</dbReference>
<dbReference type="PANTHER" id="PTHR10784">
    <property type="entry name" value="TRANSLATION INITIATION FACTOR 6"/>
    <property type="match status" value="1"/>
</dbReference>
<evidence type="ECO:0000313" key="4">
    <source>
        <dbReference type="EMBL" id="KYC51493.1"/>
    </source>
</evidence>
<dbReference type="GO" id="GO:0043022">
    <property type="term" value="F:ribosome binding"/>
    <property type="evidence" value="ECO:0007669"/>
    <property type="project" value="InterPro"/>
</dbReference>
<dbReference type="HAMAP" id="MF_00032">
    <property type="entry name" value="eIF_6"/>
    <property type="match status" value="1"/>
</dbReference>
<keyword evidence="2 3" id="KW-0648">Protein biosynthesis</keyword>
<proteinExistence type="inferred from homology"/>
<evidence type="ECO:0000256" key="3">
    <source>
        <dbReference type="HAMAP-Rule" id="MF_00032"/>
    </source>
</evidence>
<dbReference type="EMBL" id="LNGC01000060">
    <property type="protein sequence ID" value="KYC51493.1"/>
    <property type="molecule type" value="Genomic_DNA"/>
</dbReference>
<comment type="similarity">
    <text evidence="3">Belongs to the eIF-6 family.</text>
</comment>
<dbReference type="Pfam" id="PF01912">
    <property type="entry name" value="eIF-6"/>
    <property type="match status" value="1"/>
</dbReference>
<organism evidence="4 5">
    <name type="scientific">Candidatus Methanofastidiosum methylothiophilum</name>
    <dbReference type="NCBI Taxonomy" id="1705564"/>
    <lineage>
        <taxon>Archaea</taxon>
        <taxon>Methanobacteriati</taxon>
        <taxon>Methanobacteriota</taxon>
        <taxon>Stenosarchaea group</taxon>
        <taxon>Candidatus Methanofastidiosia</taxon>
        <taxon>Candidatus Methanofastidiosales</taxon>
        <taxon>Candidatus Methanofastidiosaceae</taxon>
        <taxon>Candidatus Methanofastidiosum</taxon>
    </lineage>
</organism>
<name>A0A150J2N4_9EURY</name>
<comment type="function">
    <text evidence="3">Binds to the 50S ribosomal subunit and prevents its association with the 30S ribosomal subunit to form the 70S initiation complex.</text>
</comment>
<reference evidence="4 5" key="1">
    <citation type="journal article" date="2016" name="ISME J.">
        <title>Chasing the elusive Euryarchaeota class WSA2: genomes reveal a uniquely fastidious methyl-reducing methanogen.</title>
        <authorList>
            <person name="Nobu M.K."/>
            <person name="Narihiro T."/>
            <person name="Kuroda K."/>
            <person name="Mei R."/>
            <person name="Liu W.T."/>
        </authorList>
    </citation>
    <scope>NUCLEOTIDE SEQUENCE [LARGE SCALE GENOMIC DNA]</scope>
    <source>
        <strain evidence="4">U1lsi0528_Bin055</strain>
    </source>
</reference>